<keyword evidence="2" id="KW-1185">Reference proteome</keyword>
<reference evidence="1 2" key="1">
    <citation type="submission" date="2013-11" db="EMBL/GenBank/DDBJ databases">
        <title>Genome sequencing of Stegodyphus mimosarum.</title>
        <authorList>
            <person name="Bechsgaard J."/>
        </authorList>
    </citation>
    <scope>NUCLEOTIDE SEQUENCE [LARGE SCALE GENOMIC DNA]</scope>
</reference>
<dbReference type="STRING" id="407821.A0A087U7I0"/>
<dbReference type="Gene3D" id="3.90.190.10">
    <property type="entry name" value="Protein tyrosine phosphatase superfamily"/>
    <property type="match status" value="1"/>
</dbReference>
<dbReference type="OMA" id="QHHISIV"/>
<gene>
    <name evidence="1" type="ORF">X975_06918</name>
</gene>
<evidence type="ECO:0000313" key="2">
    <source>
        <dbReference type="Proteomes" id="UP000054359"/>
    </source>
</evidence>
<feature type="non-terminal residue" evidence="1">
    <location>
        <position position="82"/>
    </location>
</feature>
<dbReference type="EMBL" id="KK118576">
    <property type="protein sequence ID" value="KFM73319.1"/>
    <property type="molecule type" value="Genomic_DNA"/>
</dbReference>
<name>A0A087U7I0_STEMI</name>
<proteinExistence type="predicted"/>
<dbReference type="InterPro" id="IPR029021">
    <property type="entry name" value="Prot-tyrosine_phosphatase-like"/>
</dbReference>
<dbReference type="SUPFAM" id="SSF52799">
    <property type="entry name" value="(Phosphotyrosine protein) phosphatases II"/>
    <property type="match status" value="1"/>
</dbReference>
<dbReference type="Proteomes" id="UP000054359">
    <property type="component" value="Unassembled WGS sequence"/>
</dbReference>
<dbReference type="OrthoDB" id="19045at2759"/>
<organism evidence="1 2">
    <name type="scientific">Stegodyphus mimosarum</name>
    <name type="common">African social velvet spider</name>
    <dbReference type="NCBI Taxonomy" id="407821"/>
    <lineage>
        <taxon>Eukaryota</taxon>
        <taxon>Metazoa</taxon>
        <taxon>Ecdysozoa</taxon>
        <taxon>Arthropoda</taxon>
        <taxon>Chelicerata</taxon>
        <taxon>Arachnida</taxon>
        <taxon>Araneae</taxon>
        <taxon>Araneomorphae</taxon>
        <taxon>Entelegynae</taxon>
        <taxon>Eresoidea</taxon>
        <taxon>Eresidae</taxon>
        <taxon>Stegodyphus</taxon>
    </lineage>
</organism>
<accession>A0A087U7I0</accession>
<dbReference type="AlphaFoldDB" id="A0A087U7I0"/>
<sequence>MSSKRPANFSWIEEGKLAAFGCPSSVPSVRYLLEHGIYYLVTLSPETTPAVHSFSDINWIEIKIREFHPPSNYQIEKFIAIC</sequence>
<protein>
    <submittedName>
        <fullName evidence="1">Dual specificity protein phosphatase 23</fullName>
    </submittedName>
</protein>
<evidence type="ECO:0000313" key="1">
    <source>
        <dbReference type="EMBL" id="KFM73319.1"/>
    </source>
</evidence>